<keyword evidence="2" id="KW-0251">Elongation factor</keyword>
<comment type="caution">
    <text evidence="2">The sequence shown here is derived from an EMBL/GenBank/DDBJ whole genome shotgun (WGS) entry which is preliminary data.</text>
</comment>
<reference evidence="2 3" key="1">
    <citation type="submission" date="2024-04" db="EMBL/GenBank/DDBJ databases">
        <title>Genome sequencing and metabolic network reconstruction of aminoacids and betaine degradation by Anoxynatronum sibiricum.</title>
        <authorList>
            <person name="Detkova E.N."/>
            <person name="Boltjanskaja Y.V."/>
            <person name="Mardanov A.V."/>
            <person name="Kevbrin V."/>
        </authorList>
    </citation>
    <scope>NUCLEOTIDE SEQUENCE [LARGE SCALE GENOMIC DNA]</scope>
    <source>
        <strain evidence="2 3">Z-7981</strain>
    </source>
</reference>
<keyword evidence="2" id="KW-0648">Protein biosynthesis</keyword>
<protein>
    <submittedName>
        <fullName evidence="2">GreA/GreB family elongation factor</fullName>
    </submittedName>
</protein>
<feature type="domain" description="Transcription elongation factor GreA/GreB C-terminal" evidence="1">
    <location>
        <begin position="265"/>
        <end position="322"/>
    </location>
</feature>
<dbReference type="Gene3D" id="3.10.50.30">
    <property type="entry name" value="Transcription elongation factor, GreA/GreB, C-terminal domain"/>
    <property type="match status" value="1"/>
</dbReference>
<organism evidence="2 3">
    <name type="scientific">Anoxynatronum sibiricum</name>
    <dbReference type="NCBI Taxonomy" id="210623"/>
    <lineage>
        <taxon>Bacteria</taxon>
        <taxon>Bacillati</taxon>
        <taxon>Bacillota</taxon>
        <taxon>Clostridia</taxon>
        <taxon>Eubacteriales</taxon>
        <taxon>Clostridiaceae</taxon>
        <taxon>Anoxynatronum</taxon>
    </lineage>
</organism>
<evidence type="ECO:0000313" key="2">
    <source>
        <dbReference type="EMBL" id="MEN1761713.1"/>
    </source>
</evidence>
<dbReference type="InterPro" id="IPR001437">
    <property type="entry name" value="Tscrpt_elong_fac_GreA/B_C"/>
</dbReference>
<evidence type="ECO:0000259" key="1">
    <source>
        <dbReference type="Pfam" id="PF01272"/>
    </source>
</evidence>
<dbReference type="EMBL" id="JBCITM010000020">
    <property type="protein sequence ID" value="MEN1761713.1"/>
    <property type="molecule type" value="Genomic_DNA"/>
</dbReference>
<dbReference type="Proteomes" id="UP001407405">
    <property type="component" value="Unassembled WGS sequence"/>
</dbReference>
<name>A0ABU9VX23_9CLOT</name>
<evidence type="ECO:0000313" key="3">
    <source>
        <dbReference type="Proteomes" id="UP001407405"/>
    </source>
</evidence>
<dbReference type="RefSeq" id="WP_343186997.1">
    <property type="nucleotide sequence ID" value="NZ_JBCITM010000020.1"/>
</dbReference>
<proteinExistence type="predicted"/>
<dbReference type="GO" id="GO:0003746">
    <property type="term" value="F:translation elongation factor activity"/>
    <property type="evidence" value="ECO:0007669"/>
    <property type="project" value="UniProtKB-KW"/>
</dbReference>
<keyword evidence="3" id="KW-1185">Reference proteome</keyword>
<dbReference type="InterPro" id="IPR036953">
    <property type="entry name" value="GreA/GreB_C_sf"/>
</dbReference>
<accession>A0ABU9VX23</accession>
<gene>
    <name evidence="2" type="ORF">AAIG11_14595</name>
</gene>
<dbReference type="SUPFAM" id="SSF54534">
    <property type="entry name" value="FKBP-like"/>
    <property type="match status" value="1"/>
</dbReference>
<dbReference type="Pfam" id="PF01272">
    <property type="entry name" value="GreA_GreB"/>
    <property type="match status" value="1"/>
</dbReference>
<sequence>MEHTLVMSKDEVGQLMHCYEAILSRHYFNKNLENDTTTFEGLSVFERYMKSMWLMMQSFSLKITTQEVLDSCTITEAVKETYDELIGAKADFFSAYTFWLKQCYVRGFFKQYEDDLMYELLAGDADKHEVPAQVIMTSIQILKQYIHLYGQISMDKSFSKPLTKGESNQDNPLVDIIYSKVYEAQQNHGDISLEGITITLEKSQERSANTDFPSFPQVALELYHKLNCLLGEADETQASVNVGDIVTLKKFADSENRNLFEIERFVLVEEWDGILHEMEDNLLKVTMSSPLGKKLFRSSVGDVIEYSAVNGIDYSYKILDIHRDEKARITLEITLDEWLNTWVDDHNYQSGFSYSGQRARQEETRLYKTGYKIWEKGTRLSDEERWYRLMNHAIPKLGIKEVSETINSHIHYLAAGNDQAVERWKDDLEKLKQKYYRKDKVGYFD</sequence>